<evidence type="ECO:0000313" key="3">
    <source>
        <dbReference type="Proteomes" id="UP000613193"/>
    </source>
</evidence>
<protein>
    <recommendedName>
        <fullName evidence="4">DUF922 domain-containing protein</fullName>
    </recommendedName>
</protein>
<keyword evidence="3" id="KW-1185">Reference proteome</keyword>
<comment type="caution">
    <text evidence="2">The sequence shown here is derived from an EMBL/GenBank/DDBJ whole genome shotgun (WGS) entry which is preliminary data.</text>
</comment>
<keyword evidence="1" id="KW-0732">Signal</keyword>
<gene>
    <name evidence="2" type="ORF">I5M19_15760</name>
</gene>
<dbReference type="AlphaFoldDB" id="A0A934PX58"/>
<proteinExistence type="predicted"/>
<accession>A0A934PX58</accession>
<evidence type="ECO:0000256" key="1">
    <source>
        <dbReference type="SAM" id="SignalP"/>
    </source>
</evidence>
<dbReference type="Proteomes" id="UP000613193">
    <property type="component" value="Unassembled WGS sequence"/>
</dbReference>
<feature type="chain" id="PRO_5037910179" description="DUF922 domain-containing protein" evidence="1">
    <location>
        <begin position="18"/>
        <end position="368"/>
    </location>
</feature>
<name>A0A934PX58_9SPHI</name>
<organism evidence="2 3">
    <name type="scientific">Mucilaginibacter segetis</name>
    <dbReference type="NCBI Taxonomy" id="2793071"/>
    <lineage>
        <taxon>Bacteria</taxon>
        <taxon>Pseudomonadati</taxon>
        <taxon>Bacteroidota</taxon>
        <taxon>Sphingobacteriia</taxon>
        <taxon>Sphingobacteriales</taxon>
        <taxon>Sphingobacteriaceae</taxon>
        <taxon>Mucilaginibacter</taxon>
    </lineage>
</organism>
<reference evidence="2" key="1">
    <citation type="submission" date="2020-12" db="EMBL/GenBank/DDBJ databases">
        <title>Bacterial novel species Mucilaginibacter sp. SD-g isolated from soil.</title>
        <authorList>
            <person name="Jung H.-Y."/>
        </authorList>
    </citation>
    <scope>NUCLEOTIDE SEQUENCE</scope>
    <source>
        <strain evidence="2">SD-g</strain>
    </source>
</reference>
<feature type="signal peptide" evidence="1">
    <location>
        <begin position="1"/>
        <end position="17"/>
    </location>
</feature>
<evidence type="ECO:0008006" key="4">
    <source>
        <dbReference type="Google" id="ProtNLM"/>
    </source>
</evidence>
<dbReference type="RefSeq" id="WP_200067317.1">
    <property type="nucleotide sequence ID" value="NZ_JAEHFW010000003.1"/>
</dbReference>
<sequence length="368" mass="41597">MAKYLLKLFIISSLLFAGSNCYCAFGPDGQGREEIVLQNEPVKVGNAEFYITSFTDERAHKGPIGKLQPADGKGEPVQVDLKGGTLQCLKSFFDVNFPANTKMRPVAVMLKALNITERPINANRVKGDITFSLTFGLQKDDIFIKLDDYTSSSTYERNAGPAQQIEPLLRTVISNSLIYINNWINVQADNNIKLATNVKLSFDDYSTAAEGDTIYYDANRPLKWTDFLEKPQYSTKHSAEIFASIGYDEEVKLIKGIIYVKLYLKVYAPKSANWVKSEARNGYGLNHEQRHFDIAKIVANHFKQNLAAQKLSVENYDGPINVAYFDALRELDKLQKQYDAETAHSINNYMQQQWNKKIDEELAESGKL</sequence>
<evidence type="ECO:0000313" key="2">
    <source>
        <dbReference type="EMBL" id="MBK0380780.1"/>
    </source>
</evidence>
<dbReference type="EMBL" id="JAEHFW010000003">
    <property type="protein sequence ID" value="MBK0380780.1"/>
    <property type="molecule type" value="Genomic_DNA"/>
</dbReference>